<dbReference type="PROSITE" id="PS01124">
    <property type="entry name" value="HTH_ARAC_FAMILY_2"/>
    <property type="match status" value="1"/>
</dbReference>
<dbReference type="PANTHER" id="PTHR47894:SF1">
    <property type="entry name" value="HTH-TYPE TRANSCRIPTIONAL REGULATOR VQSM"/>
    <property type="match status" value="1"/>
</dbReference>
<keyword evidence="1" id="KW-0238">DNA-binding</keyword>
<dbReference type="AlphaFoldDB" id="A0A106PUJ2"/>
<dbReference type="GO" id="GO:0003700">
    <property type="term" value="F:DNA-binding transcription factor activity"/>
    <property type="evidence" value="ECO:0007669"/>
    <property type="project" value="InterPro"/>
</dbReference>
<sequence length="335" mass="37218">MVQRTPGVDLASRRPAPLHTIIIAVRVLERAGYSVSDLLQGSGITTTDLSRPALVVSHAQELIVFANALRVTGDESIGVTIGQSIPVTAYGVRGHAMLVSPTLGAALRLGYTFPRLAISYFDTELGEGEDDAVVTISGYKYRSDLRALNTGMAAAAFKREIEDLLGYQPAYKRITLDFARPQSARRYRELLGCDVEFEAAKTSIIFPRKELETRLRYRHEIEFELAKHLCAQREREFEAWKPEQLVTMALQLLHESYGGVHSTELAERLGVSHRGMQREFERSGVTFRGLRDEVRKARAAELLQAGPGSAKTLARDLGYGSSFALKRAQARWGRP</sequence>
<protein>
    <recommendedName>
        <fullName evidence="2">HTH araC/xylS-type domain-containing protein</fullName>
    </recommendedName>
</protein>
<organism evidence="3 4">
    <name type="scientific">Burkholderia ubonensis</name>
    <dbReference type="NCBI Taxonomy" id="101571"/>
    <lineage>
        <taxon>Bacteria</taxon>
        <taxon>Pseudomonadati</taxon>
        <taxon>Pseudomonadota</taxon>
        <taxon>Betaproteobacteria</taxon>
        <taxon>Burkholderiales</taxon>
        <taxon>Burkholderiaceae</taxon>
        <taxon>Burkholderia</taxon>
        <taxon>Burkholderia cepacia complex</taxon>
    </lineage>
</organism>
<evidence type="ECO:0000313" key="4">
    <source>
        <dbReference type="Proteomes" id="UP000060630"/>
    </source>
</evidence>
<dbReference type="EMBL" id="LPHD01000180">
    <property type="protein sequence ID" value="KWA74621.1"/>
    <property type="molecule type" value="Genomic_DNA"/>
</dbReference>
<reference evidence="3 4" key="1">
    <citation type="submission" date="2015-11" db="EMBL/GenBank/DDBJ databases">
        <title>Expanding the genomic diversity of Burkholderia species for the development of highly accurate diagnostics.</title>
        <authorList>
            <person name="Sahl J."/>
            <person name="Keim P."/>
            <person name="Wagner D."/>
        </authorList>
    </citation>
    <scope>NUCLEOTIDE SEQUENCE [LARGE SCALE GENOMIC DNA]</scope>
    <source>
        <strain evidence="3 4">MSMB2087WGS</strain>
    </source>
</reference>
<dbReference type="PANTHER" id="PTHR47894">
    <property type="entry name" value="HTH-TYPE TRANSCRIPTIONAL REGULATOR GADX"/>
    <property type="match status" value="1"/>
</dbReference>
<dbReference type="Pfam" id="PF12625">
    <property type="entry name" value="Arabinose_bd"/>
    <property type="match status" value="1"/>
</dbReference>
<dbReference type="GO" id="GO:0005829">
    <property type="term" value="C:cytosol"/>
    <property type="evidence" value="ECO:0007669"/>
    <property type="project" value="TreeGrafter"/>
</dbReference>
<dbReference type="Proteomes" id="UP000060630">
    <property type="component" value="Unassembled WGS sequence"/>
</dbReference>
<evidence type="ECO:0000259" key="2">
    <source>
        <dbReference type="PROSITE" id="PS01124"/>
    </source>
</evidence>
<dbReference type="InterPro" id="IPR018060">
    <property type="entry name" value="HTH_AraC"/>
</dbReference>
<dbReference type="Gene3D" id="1.10.10.60">
    <property type="entry name" value="Homeodomain-like"/>
    <property type="match status" value="1"/>
</dbReference>
<comment type="caution">
    <text evidence="3">The sequence shown here is derived from an EMBL/GenBank/DDBJ whole genome shotgun (WGS) entry which is preliminary data.</text>
</comment>
<feature type="domain" description="HTH araC/xylS-type" evidence="2">
    <location>
        <begin position="243"/>
        <end position="322"/>
    </location>
</feature>
<name>A0A106PUJ2_9BURK</name>
<accession>A0A106PUJ2</accession>
<dbReference type="InterPro" id="IPR032687">
    <property type="entry name" value="AraC-type_N"/>
</dbReference>
<dbReference type="GO" id="GO:0000976">
    <property type="term" value="F:transcription cis-regulatory region binding"/>
    <property type="evidence" value="ECO:0007669"/>
    <property type="project" value="TreeGrafter"/>
</dbReference>
<dbReference type="SMART" id="SM00342">
    <property type="entry name" value="HTH_ARAC"/>
    <property type="match status" value="1"/>
</dbReference>
<proteinExistence type="predicted"/>
<dbReference type="Pfam" id="PF12833">
    <property type="entry name" value="HTH_18"/>
    <property type="match status" value="1"/>
</dbReference>
<gene>
    <name evidence="3" type="ORF">WL29_01825</name>
</gene>
<evidence type="ECO:0000256" key="1">
    <source>
        <dbReference type="ARBA" id="ARBA00023125"/>
    </source>
</evidence>
<evidence type="ECO:0000313" key="3">
    <source>
        <dbReference type="EMBL" id="KWA74621.1"/>
    </source>
</evidence>